<keyword evidence="4" id="KW-1185">Reference proteome</keyword>
<dbReference type="GO" id="GO:0006596">
    <property type="term" value="P:polyamine biosynthetic process"/>
    <property type="evidence" value="ECO:0007669"/>
    <property type="project" value="UniProtKB-KW"/>
</dbReference>
<comment type="caution">
    <text evidence="3">The sequence shown here is derived from an EMBL/GenBank/DDBJ whole genome shotgun (WGS) entry which is preliminary data.</text>
</comment>
<evidence type="ECO:0000256" key="2">
    <source>
        <dbReference type="SAM" id="MobiDB-lite"/>
    </source>
</evidence>
<dbReference type="NCBIfam" id="NF037959">
    <property type="entry name" value="MFS_SpdSyn"/>
    <property type="match status" value="1"/>
</dbReference>
<evidence type="ECO:0000313" key="3">
    <source>
        <dbReference type="EMBL" id="TQL58315.1"/>
    </source>
</evidence>
<dbReference type="PANTHER" id="PTHR43317:SF1">
    <property type="entry name" value="THERMOSPERMINE SYNTHASE ACAULIS5"/>
    <property type="match status" value="1"/>
</dbReference>
<proteinExistence type="predicted"/>
<protein>
    <submittedName>
        <fullName evidence="3">Spermidine synthase</fullName>
    </submittedName>
</protein>
<dbReference type="RefSeq" id="WP_142094118.1">
    <property type="nucleotide sequence ID" value="NZ_BAAAMD010000002.1"/>
</dbReference>
<dbReference type="InterPro" id="IPR029063">
    <property type="entry name" value="SAM-dependent_MTases_sf"/>
</dbReference>
<dbReference type="PANTHER" id="PTHR43317">
    <property type="entry name" value="THERMOSPERMINE SYNTHASE ACAULIS5"/>
    <property type="match status" value="1"/>
</dbReference>
<feature type="region of interest" description="Disordered" evidence="2">
    <location>
        <begin position="1"/>
        <end position="27"/>
    </location>
</feature>
<organism evidence="3 4">
    <name type="scientific">Propioniferax innocua</name>
    <dbReference type="NCBI Taxonomy" id="1753"/>
    <lineage>
        <taxon>Bacteria</taxon>
        <taxon>Bacillati</taxon>
        <taxon>Actinomycetota</taxon>
        <taxon>Actinomycetes</taxon>
        <taxon>Propionibacteriales</taxon>
        <taxon>Propionibacteriaceae</taxon>
        <taxon>Propioniferax</taxon>
    </lineage>
</organism>
<evidence type="ECO:0000313" key="4">
    <source>
        <dbReference type="Proteomes" id="UP000316196"/>
    </source>
</evidence>
<gene>
    <name evidence="3" type="ORF">FB460_2176</name>
</gene>
<dbReference type="SUPFAM" id="SSF53335">
    <property type="entry name" value="S-adenosyl-L-methionine-dependent methyltransferases"/>
    <property type="match status" value="1"/>
</dbReference>
<dbReference type="Proteomes" id="UP000316196">
    <property type="component" value="Unassembled WGS sequence"/>
</dbReference>
<dbReference type="Gene3D" id="3.40.50.150">
    <property type="entry name" value="Vaccinia Virus protein VP39"/>
    <property type="match status" value="1"/>
</dbReference>
<dbReference type="OrthoDB" id="8221452at2"/>
<evidence type="ECO:0000256" key="1">
    <source>
        <dbReference type="ARBA" id="ARBA00023115"/>
    </source>
</evidence>
<dbReference type="AlphaFoldDB" id="A0A542ZD95"/>
<reference evidence="3 4" key="1">
    <citation type="submission" date="2019-06" db="EMBL/GenBank/DDBJ databases">
        <title>Sequencing the genomes of 1000 actinobacteria strains.</title>
        <authorList>
            <person name="Klenk H.-P."/>
        </authorList>
    </citation>
    <scope>NUCLEOTIDE SEQUENCE [LARGE SCALE GENOMIC DNA]</scope>
    <source>
        <strain evidence="3 4">DSM 8251</strain>
    </source>
</reference>
<keyword evidence="1" id="KW-0620">Polyamine biosynthesis</keyword>
<dbReference type="EMBL" id="VFOR01000002">
    <property type="protein sequence ID" value="TQL58315.1"/>
    <property type="molecule type" value="Genomic_DNA"/>
</dbReference>
<name>A0A542ZD95_9ACTN</name>
<sequence>MARTPGTRDLSGDAPASDPRLVPDPDHPGAWFVRVDGTDQSWVDPDDPTRLEFDYLQRIADVIDAVAFPQERLRVIHLGGAGMSLARYVAHTRPTSPQIVCEPDASLTEAVRSVVPLPKRSGIKVRPVDARSGVAAMPDDYADVVILDAFAGARVPAELTTIEFFDDVARILRPAGTFVVNITDHTPFAYSRRVAATAASLGDVLVSAEPATLRGRRFGNIIVTVRRGAALPAVELARAAAGSVFPYRLLYGDHVERWIGGARPFTDLDAEPSPTPPDGPLTFR</sequence>
<accession>A0A542ZD95</accession>